<reference evidence="4 5" key="1">
    <citation type="journal article" date="2023" name="G3 (Bethesda)">
        <title>A chromosome-level genome assembly of Zasmidium syzygii isolated from banana leaves.</title>
        <authorList>
            <person name="van Westerhoven A.C."/>
            <person name="Mehrabi R."/>
            <person name="Talebi R."/>
            <person name="Steentjes M.B.F."/>
            <person name="Corcolon B."/>
            <person name="Chong P.A."/>
            <person name="Kema G.H.J."/>
            <person name="Seidl M.F."/>
        </authorList>
    </citation>
    <scope>NUCLEOTIDE SEQUENCE [LARGE SCALE GENOMIC DNA]</scope>
    <source>
        <strain evidence="4 5">P124</strain>
    </source>
</reference>
<evidence type="ECO:0000256" key="2">
    <source>
        <dbReference type="SAM" id="SignalP"/>
    </source>
</evidence>
<proteinExistence type="predicted"/>
<dbReference type="Proteomes" id="UP001305779">
    <property type="component" value="Unassembled WGS sequence"/>
</dbReference>
<sequence length="517" mass="54085">MSAFAKMFTLAALVATLLPLTLAHSWVEEYQVIQPNGSFVGARGYSRGYLARTDPGYNGNSLMWMLPGLDARNTDGTVRVRIDSSDPICHPAQRTSNYTSQYPKLKVQPGDYVAMKYLENGHVSLPWNITGKPPGTGTVFVFGTTKAADDEKIVDVMKWNSDGSGGNKNGFLMTAQNFDDGRCTQINCGNISQQRQMLYPNHVAGQPTSTIENWCETDLKIPDNVKPGTLTTYWVWQWATEPNRDCNTPAGKDEYYTTCADFDVIDGSETSNKAAAPFSASAGQNPQSVAVKTFKSRTAYTTAPTFVAMSNNKVVGDLATVNKAFASSCSAQASVISANSLGLWPEVLVPNSCEVVSSFGPEAASSAAAKFNQAASSYSAQATSAWSAAFVKANMAVPSRAPWSQAPQTGGAATSAPAETSAPDSYAAPSSSAAAAAPSSAPAAAPAPSAGAVTSLYTITTILTLTSTLPPGQAAPSSAAPSSADTLPTLRTVSAAAIPSIGTNGTVYRRHARAMGV</sequence>
<evidence type="ECO:0000259" key="3">
    <source>
        <dbReference type="Pfam" id="PF24320"/>
    </source>
</evidence>
<protein>
    <recommendedName>
        <fullName evidence="3">DUF7492 domain-containing protein</fullName>
    </recommendedName>
</protein>
<name>A0ABR0ERX2_ZASCE</name>
<feature type="signal peptide" evidence="2">
    <location>
        <begin position="1"/>
        <end position="23"/>
    </location>
</feature>
<dbReference type="EMBL" id="JAXOVC010000003">
    <property type="protein sequence ID" value="KAK4504364.1"/>
    <property type="molecule type" value="Genomic_DNA"/>
</dbReference>
<evidence type="ECO:0000313" key="5">
    <source>
        <dbReference type="Proteomes" id="UP001305779"/>
    </source>
</evidence>
<dbReference type="InterPro" id="IPR055915">
    <property type="entry name" value="DUF7492"/>
</dbReference>
<feature type="compositionally biased region" description="Low complexity" evidence="1">
    <location>
        <begin position="410"/>
        <end position="430"/>
    </location>
</feature>
<accession>A0ABR0ERX2</accession>
<comment type="caution">
    <text evidence="4">The sequence shown here is derived from an EMBL/GenBank/DDBJ whole genome shotgun (WGS) entry which is preliminary data.</text>
</comment>
<evidence type="ECO:0000313" key="4">
    <source>
        <dbReference type="EMBL" id="KAK4504364.1"/>
    </source>
</evidence>
<keyword evidence="2" id="KW-0732">Signal</keyword>
<organism evidence="4 5">
    <name type="scientific">Zasmidium cellare</name>
    <name type="common">Wine cellar mold</name>
    <name type="synonym">Racodium cellare</name>
    <dbReference type="NCBI Taxonomy" id="395010"/>
    <lineage>
        <taxon>Eukaryota</taxon>
        <taxon>Fungi</taxon>
        <taxon>Dikarya</taxon>
        <taxon>Ascomycota</taxon>
        <taxon>Pezizomycotina</taxon>
        <taxon>Dothideomycetes</taxon>
        <taxon>Dothideomycetidae</taxon>
        <taxon>Mycosphaerellales</taxon>
        <taxon>Mycosphaerellaceae</taxon>
        <taxon>Zasmidium</taxon>
    </lineage>
</organism>
<keyword evidence="5" id="KW-1185">Reference proteome</keyword>
<gene>
    <name evidence="4" type="ORF">PRZ48_005280</name>
</gene>
<feature type="chain" id="PRO_5045362764" description="DUF7492 domain-containing protein" evidence="2">
    <location>
        <begin position="24"/>
        <end position="517"/>
    </location>
</feature>
<dbReference type="Pfam" id="PF24320">
    <property type="entry name" value="DUF7492"/>
    <property type="match status" value="1"/>
</dbReference>
<evidence type="ECO:0000256" key="1">
    <source>
        <dbReference type="SAM" id="MobiDB-lite"/>
    </source>
</evidence>
<feature type="region of interest" description="Disordered" evidence="1">
    <location>
        <begin position="401"/>
        <end position="430"/>
    </location>
</feature>
<feature type="domain" description="DUF7492" evidence="3">
    <location>
        <begin position="22"/>
        <end position="291"/>
    </location>
</feature>